<feature type="compositionally biased region" description="Gly residues" evidence="1">
    <location>
        <begin position="199"/>
        <end position="213"/>
    </location>
</feature>
<dbReference type="InterPro" id="IPR029062">
    <property type="entry name" value="Class_I_gatase-like"/>
</dbReference>
<evidence type="ECO:0000313" key="2">
    <source>
        <dbReference type="EMBL" id="OIJ35565.1"/>
    </source>
</evidence>
<protein>
    <submittedName>
        <fullName evidence="2">Uncharacterized protein</fullName>
    </submittedName>
</protein>
<dbReference type="SUPFAM" id="SSF52317">
    <property type="entry name" value="Class I glutamine amidotransferase-like"/>
    <property type="match status" value="1"/>
</dbReference>
<reference evidence="2 3" key="1">
    <citation type="submission" date="2016-10" db="EMBL/GenBank/DDBJ databases">
        <title>Draft genome sequence of strain LCT isolated from the Shenzhou X spacecraft of China.</title>
        <authorList>
            <person name="Huang B."/>
        </authorList>
    </citation>
    <scope>NUCLEOTIDE SEQUENCE [LARGE SCALE GENOMIC DNA]</scope>
    <source>
        <strain evidence="2 3">LCT-H5</strain>
    </source>
</reference>
<dbReference type="PANTHER" id="PTHR43235">
    <property type="entry name" value="GLUTAMINE AMIDOTRANSFERASE PB2B2.05-RELATED"/>
    <property type="match status" value="1"/>
</dbReference>
<comment type="caution">
    <text evidence="2">The sequence shown here is derived from an EMBL/GenBank/DDBJ whole genome shotgun (WGS) entry which is preliminary data.</text>
</comment>
<dbReference type="InterPro" id="IPR044668">
    <property type="entry name" value="PuuD-like"/>
</dbReference>
<evidence type="ECO:0000313" key="3">
    <source>
        <dbReference type="Proteomes" id="UP000179540"/>
    </source>
</evidence>
<proteinExistence type="predicted"/>
<dbReference type="InterPro" id="IPR011697">
    <property type="entry name" value="Peptidase_C26"/>
</dbReference>
<dbReference type="AlphaFoldDB" id="A0A1S2MYZ4"/>
<dbReference type="PANTHER" id="PTHR43235:SF1">
    <property type="entry name" value="GLUTAMINE AMIDOTRANSFERASE PB2B2.05-RELATED"/>
    <property type="match status" value="1"/>
</dbReference>
<organism evidence="2 3">
    <name type="scientific">Rothia kristinae</name>
    <dbReference type="NCBI Taxonomy" id="37923"/>
    <lineage>
        <taxon>Bacteria</taxon>
        <taxon>Bacillati</taxon>
        <taxon>Actinomycetota</taxon>
        <taxon>Actinomycetes</taxon>
        <taxon>Micrococcales</taxon>
        <taxon>Micrococcaceae</taxon>
        <taxon>Rothia</taxon>
    </lineage>
</organism>
<dbReference type="CDD" id="cd01745">
    <property type="entry name" value="GATase1_2"/>
    <property type="match status" value="1"/>
</dbReference>
<sequence length="290" mass="30405">MSEGTGWRPVIGIITNLEAAAHYQFPGYPRITINEDYPRSVAAAGGVPFLMAPSPDLSVLPAQLDALDGLILAGGADVDPQRYGQDPLIGCGPVDPVRDAYELEALRLAGESGLPVFAICRGMQLANVFFGGTLFQDLRYAGTTVQHSSTGNPALGVHAIDVEPGTFLAEALAEARTRDPDAAGMRRVGGPGATDPAGPGIGAGDDGEAGAGGEHPASALVNSYHHQVIDRLGEGLRVCARARDGVIEALDCPGDRMDLTAVEWHPEMMSREDALAQALFTRFVRHTTAN</sequence>
<dbReference type="Proteomes" id="UP000179540">
    <property type="component" value="Unassembled WGS sequence"/>
</dbReference>
<dbReference type="EMBL" id="MODZ01000008">
    <property type="protein sequence ID" value="OIJ35565.1"/>
    <property type="molecule type" value="Genomic_DNA"/>
</dbReference>
<dbReference type="PROSITE" id="PS51273">
    <property type="entry name" value="GATASE_TYPE_1"/>
    <property type="match status" value="1"/>
</dbReference>
<dbReference type="Pfam" id="PF07722">
    <property type="entry name" value="Peptidase_C26"/>
    <property type="match status" value="2"/>
</dbReference>
<dbReference type="GO" id="GO:0005829">
    <property type="term" value="C:cytosol"/>
    <property type="evidence" value="ECO:0007669"/>
    <property type="project" value="TreeGrafter"/>
</dbReference>
<gene>
    <name evidence="2" type="ORF">BK826_07520</name>
</gene>
<name>A0A1S2MYZ4_9MICC</name>
<feature type="region of interest" description="Disordered" evidence="1">
    <location>
        <begin position="182"/>
        <end position="217"/>
    </location>
</feature>
<accession>A0A1S2MYZ4</accession>
<dbReference type="GO" id="GO:0006598">
    <property type="term" value="P:polyamine catabolic process"/>
    <property type="evidence" value="ECO:0007669"/>
    <property type="project" value="TreeGrafter"/>
</dbReference>
<dbReference type="RefSeq" id="WP_075515076.1">
    <property type="nucleotide sequence ID" value="NZ_MODZ01000008.1"/>
</dbReference>
<dbReference type="GO" id="GO:0033969">
    <property type="term" value="F:gamma-glutamyl-gamma-aminobutyrate hydrolase activity"/>
    <property type="evidence" value="ECO:0007669"/>
    <property type="project" value="TreeGrafter"/>
</dbReference>
<dbReference type="Gene3D" id="3.40.50.880">
    <property type="match status" value="1"/>
</dbReference>
<evidence type="ECO:0000256" key="1">
    <source>
        <dbReference type="SAM" id="MobiDB-lite"/>
    </source>
</evidence>